<dbReference type="GO" id="GO:0005524">
    <property type="term" value="F:ATP binding"/>
    <property type="evidence" value="ECO:0007669"/>
    <property type="project" value="UniProtKB-KW"/>
</dbReference>
<comment type="catalytic activity">
    <reaction evidence="1">
        <text>ATP + protein L-histidine = ADP + protein N-phospho-L-histidine.</text>
        <dbReference type="EC" id="2.7.13.3"/>
    </reaction>
</comment>
<dbReference type="InterPro" id="IPR050640">
    <property type="entry name" value="Bact_2-comp_sensor_kinase"/>
</dbReference>
<evidence type="ECO:0000256" key="12">
    <source>
        <dbReference type="SAM" id="Phobius"/>
    </source>
</evidence>
<sequence>MNKVKSAFNRLPIHRKMILLISLLMLFCFGFYLSVLQYVFQIYDRQIYEKSSQVLNLSSVGIENQLREMANLSFKVMSDEQLQRYLLELAKADTAYAKTALRKKITNRLVAYAGSEKYVYSMLLIDNENTVMAAGNREGLPVSMLPELVSLGQQHAGSNSWYTGGDRQARLLSVRQIRSFTEGAFTLEQLGTLVIRIRVDRIVEDQMQEPGEGSRLVISDGTEVVYPSDSPVDQREILSEMNRTEPYGIAHFAQGRYFVARTFSTYTNWVYFYMTPFDEMFKQTQWVKRLVIVIFVAILLTALTVGARFARSITSPIALLIKKMRKIEKGDLDKLEEAALGPLPGSLQDEVGQLYRTFMMMMQRIRELIYENYAKQLVIRETELKALQAQINPHFLYNTLESINWLAKMHKQRQISEMVEALGFLLRNSSNMSEKWITLEKELDIVRNYVIIQRFRYEERLDFEMEVDSASTAALIPKLILQPLVENAIHYGLEPRVEPCQIRIRVTTEGKRVILEVKDNGPGMTAEFLEQLRVGNVRTRGQGIGLTNIRERLKLAYGEAGVFHIESRSGEGTTVTIRIPWIEEGVTDVQSHVGG</sequence>
<dbReference type="SUPFAM" id="SSF55874">
    <property type="entry name" value="ATPase domain of HSP90 chaperone/DNA topoisomerase II/histidine kinase"/>
    <property type="match status" value="1"/>
</dbReference>
<keyword evidence="5" id="KW-0597">Phosphoprotein</keyword>
<comment type="caution">
    <text evidence="15">The sequence shown here is derived from an EMBL/GenBank/DDBJ whole genome shotgun (WGS) entry which is preliminary data.</text>
</comment>
<dbReference type="GO" id="GO:0000155">
    <property type="term" value="F:phosphorelay sensor kinase activity"/>
    <property type="evidence" value="ECO:0007669"/>
    <property type="project" value="InterPro"/>
</dbReference>
<dbReference type="Gene3D" id="3.30.565.10">
    <property type="entry name" value="Histidine kinase-like ATPase, C-terminal domain"/>
    <property type="match status" value="1"/>
</dbReference>
<keyword evidence="7" id="KW-0547">Nucleotide-binding</keyword>
<organism evidence="15 16">
    <name type="scientific">Paenibacillus faecis</name>
    <dbReference type="NCBI Taxonomy" id="862114"/>
    <lineage>
        <taxon>Bacteria</taxon>
        <taxon>Bacillati</taxon>
        <taxon>Bacillota</taxon>
        <taxon>Bacilli</taxon>
        <taxon>Bacillales</taxon>
        <taxon>Paenibacillaceae</taxon>
        <taxon>Paenibacillus</taxon>
    </lineage>
</organism>
<evidence type="ECO:0000259" key="13">
    <source>
        <dbReference type="PROSITE" id="PS50109"/>
    </source>
</evidence>
<protein>
    <recommendedName>
        <fullName evidence="3">histidine kinase</fullName>
        <ecNumber evidence="3">2.7.13.3</ecNumber>
    </recommendedName>
</protein>
<keyword evidence="16" id="KW-1185">Reference proteome</keyword>
<dbReference type="RefSeq" id="WP_148449658.1">
    <property type="nucleotide sequence ID" value="NZ_VSDO01000001.1"/>
</dbReference>
<dbReference type="SUPFAM" id="SSF158472">
    <property type="entry name" value="HAMP domain-like"/>
    <property type="match status" value="1"/>
</dbReference>
<evidence type="ECO:0000256" key="6">
    <source>
        <dbReference type="ARBA" id="ARBA00022679"/>
    </source>
</evidence>
<keyword evidence="12" id="KW-1133">Transmembrane helix</keyword>
<proteinExistence type="predicted"/>
<dbReference type="CDD" id="cd06225">
    <property type="entry name" value="HAMP"/>
    <property type="match status" value="1"/>
</dbReference>
<dbReference type="Pfam" id="PF06580">
    <property type="entry name" value="His_kinase"/>
    <property type="match status" value="1"/>
</dbReference>
<comment type="subcellular location">
    <subcellularLocation>
        <location evidence="2">Cell membrane</location>
        <topology evidence="2">Multi-pass membrane protein</topology>
    </subcellularLocation>
</comment>
<keyword evidence="4" id="KW-1003">Cell membrane</keyword>
<dbReference type="EC" id="2.7.13.3" evidence="3"/>
<feature type="domain" description="HAMP" evidence="14">
    <location>
        <begin position="311"/>
        <end position="370"/>
    </location>
</feature>
<dbReference type="PANTHER" id="PTHR34220">
    <property type="entry name" value="SENSOR HISTIDINE KINASE YPDA"/>
    <property type="match status" value="1"/>
</dbReference>
<dbReference type="GO" id="GO:0005886">
    <property type="term" value="C:plasma membrane"/>
    <property type="evidence" value="ECO:0007669"/>
    <property type="project" value="UniProtKB-SubCell"/>
</dbReference>
<dbReference type="Gene3D" id="6.10.340.10">
    <property type="match status" value="1"/>
</dbReference>
<dbReference type="InterPro" id="IPR036890">
    <property type="entry name" value="HATPase_C_sf"/>
</dbReference>
<dbReference type="EMBL" id="VSDO01000001">
    <property type="protein sequence ID" value="TYA14188.1"/>
    <property type="molecule type" value="Genomic_DNA"/>
</dbReference>
<evidence type="ECO:0000256" key="3">
    <source>
        <dbReference type="ARBA" id="ARBA00012438"/>
    </source>
</evidence>
<dbReference type="PROSITE" id="PS50885">
    <property type="entry name" value="HAMP"/>
    <property type="match status" value="1"/>
</dbReference>
<keyword evidence="11 12" id="KW-0472">Membrane</keyword>
<dbReference type="SMART" id="SM00304">
    <property type="entry name" value="HAMP"/>
    <property type="match status" value="1"/>
</dbReference>
<keyword evidence="10" id="KW-0902">Two-component regulatory system</keyword>
<evidence type="ECO:0000256" key="11">
    <source>
        <dbReference type="ARBA" id="ARBA00023136"/>
    </source>
</evidence>
<keyword evidence="9" id="KW-0067">ATP-binding</keyword>
<dbReference type="AlphaFoldDB" id="A0A5D0CWN8"/>
<evidence type="ECO:0000256" key="5">
    <source>
        <dbReference type="ARBA" id="ARBA00022553"/>
    </source>
</evidence>
<evidence type="ECO:0000313" key="16">
    <source>
        <dbReference type="Proteomes" id="UP000325218"/>
    </source>
</evidence>
<name>A0A5D0CWN8_9BACL</name>
<evidence type="ECO:0000259" key="14">
    <source>
        <dbReference type="PROSITE" id="PS50885"/>
    </source>
</evidence>
<gene>
    <name evidence="15" type="ORF">FRY98_00420</name>
</gene>
<evidence type="ECO:0000256" key="2">
    <source>
        <dbReference type="ARBA" id="ARBA00004651"/>
    </source>
</evidence>
<dbReference type="InterPro" id="IPR005467">
    <property type="entry name" value="His_kinase_dom"/>
</dbReference>
<dbReference type="InterPro" id="IPR003660">
    <property type="entry name" value="HAMP_dom"/>
</dbReference>
<keyword evidence="6" id="KW-0808">Transferase</keyword>
<dbReference type="InterPro" id="IPR004358">
    <property type="entry name" value="Sig_transdc_His_kin-like_C"/>
</dbReference>
<evidence type="ECO:0000256" key="7">
    <source>
        <dbReference type="ARBA" id="ARBA00022741"/>
    </source>
</evidence>
<feature type="domain" description="Histidine kinase" evidence="13">
    <location>
        <begin position="480"/>
        <end position="583"/>
    </location>
</feature>
<feature type="transmembrane region" description="Helical" evidence="12">
    <location>
        <begin position="290"/>
        <end position="310"/>
    </location>
</feature>
<evidence type="ECO:0000256" key="9">
    <source>
        <dbReference type="ARBA" id="ARBA00022840"/>
    </source>
</evidence>
<dbReference type="InterPro" id="IPR010559">
    <property type="entry name" value="Sig_transdc_His_kin_internal"/>
</dbReference>
<keyword evidence="8 15" id="KW-0418">Kinase</keyword>
<dbReference type="SMART" id="SM00387">
    <property type="entry name" value="HATPase_c"/>
    <property type="match status" value="1"/>
</dbReference>
<evidence type="ECO:0000313" key="15">
    <source>
        <dbReference type="EMBL" id="TYA14188.1"/>
    </source>
</evidence>
<evidence type="ECO:0000256" key="10">
    <source>
        <dbReference type="ARBA" id="ARBA00023012"/>
    </source>
</evidence>
<reference evidence="15 16" key="1">
    <citation type="submission" date="2019-08" db="EMBL/GenBank/DDBJ databases">
        <title>Genome sequencing of Paenibacillus faecis DSM 23593(T).</title>
        <authorList>
            <person name="Kook J.-K."/>
            <person name="Park S.-N."/>
            <person name="Lim Y.K."/>
        </authorList>
    </citation>
    <scope>NUCLEOTIDE SEQUENCE [LARGE SCALE GENOMIC DNA]</scope>
    <source>
        <strain evidence="15 16">DSM 23593</strain>
    </source>
</reference>
<dbReference type="Pfam" id="PF00672">
    <property type="entry name" value="HAMP"/>
    <property type="match status" value="1"/>
</dbReference>
<keyword evidence="12" id="KW-0812">Transmembrane</keyword>
<accession>A0A5D0CWN8</accession>
<dbReference type="Pfam" id="PF02518">
    <property type="entry name" value="HATPase_c"/>
    <property type="match status" value="1"/>
</dbReference>
<evidence type="ECO:0000256" key="1">
    <source>
        <dbReference type="ARBA" id="ARBA00000085"/>
    </source>
</evidence>
<evidence type="ECO:0000256" key="8">
    <source>
        <dbReference type="ARBA" id="ARBA00022777"/>
    </source>
</evidence>
<dbReference type="PRINTS" id="PR00344">
    <property type="entry name" value="BCTRLSENSOR"/>
</dbReference>
<dbReference type="PANTHER" id="PTHR34220:SF7">
    <property type="entry name" value="SENSOR HISTIDINE KINASE YPDA"/>
    <property type="match status" value="1"/>
</dbReference>
<feature type="transmembrane region" description="Helical" evidence="12">
    <location>
        <begin position="17"/>
        <end position="40"/>
    </location>
</feature>
<dbReference type="OrthoDB" id="9776552at2"/>
<dbReference type="InterPro" id="IPR003594">
    <property type="entry name" value="HATPase_dom"/>
</dbReference>
<dbReference type="Proteomes" id="UP000325218">
    <property type="component" value="Unassembled WGS sequence"/>
</dbReference>
<evidence type="ECO:0000256" key="4">
    <source>
        <dbReference type="ARBA" id="ARBA00022475"/>
    </source>
</evidence>
<dbReference type="PROSITE" id="PS50109">
    <property type="entry name" value="HIS_KIN"/>
    <property type="match status" value="1"/>
</dbReference>